<dbReference type="EMBL" id="ACIJ02000028">
    <property type="protein sequence ID" value="EEX70425.1"/>
    <property type="molecule type" value="Genomic_DNA"/>
</dbReference>
<accession>C9LJQ4</accession>
<protein>
    <submittedName>
        <fullName evidence="1">Uncharacterized protein</fullName>
    </submittedName>
</protein>
<proteinExistence type="predicted"/>
<sequence>MRGYKKGLHFSEMQAHNFVLMSGGEAAGASWSFALSAAR</sequence>
<comment type="caution">
    <text evidence="1">The sequence shown here is derived from an EMBL/GenBank/DDBJ whole genome shotgun (WGS) entry which is preliminary data.</text>
</comment>
<organism evidence="1 2">
    <name type="scientific">Alloprevotella tannerae ATCC 51259</name>
    <dbReference type="NCBI Taxonomy" id="626522"/>
    <lineage>
        <taxon>Bacteria</taxon>
        <taxon>Pseudomonadati</taxon>
        <taxon>Bacteroidota</taxon>
        <taxon>Bacteroidia</taxon>
        <taxon>Bacteroidales</taxon>
        <taxon>Prevotellaceae</taxon>
        <taxon>Alloprevotella</taxon>
    </lineage>
</organism>
<reference evidence="1" key="1">
    <citation type="submission" date="2009-09" db="EMBL/GenBank/DDBJ databases">
        <authorList>
            <person name="Weinstock G."/>
            <person name="Sodergren E."/>
            <person name="Clifton S."/>
            <person name="Fulton L."/>
            <person name="Fulton B."/>
            <person name="Courtney L."/>
            <person name="Fronick C."/>
            <person name="Harrison M."/>
            <person name="Strong C."/>
            <person name="Farmer C."/>
            <person name="Delahaunty K."/>
            <person name="Markovic C."/>
            <person name="Hall O."/>
            <person name="Minx P."/>
            <person name="Tomlinson C."/>
            <person name="Mitreva M."/>
            <person name="Nelson J."/>
            <person name="Hou S."/>
            <person name="Wollam A."/>
            <person name="Pepin K.H."/>
            <person name="Johnson M."/>
            <person name="Bhonagiri V."/>
            <person name="Nash W.E."/>
            <person name="Warren W."/>
            <person name="Chinwalla A."/>
            <person name="Mardis E.R."/>
            <person name="Wilson R.K."/>
        </authorList>
    </citation>
    <scope>NUCLEOTIDE SEQUENCE [LARGE SCALE GENOMIC DNA]</scope>
    <source>
        <strain evidence="1">ATCC 51259</strain>
    </source>
</reference>
<dbReference type="HOGENOM" id="CLU_3314932_0_0_10"/>
<evidence type="ECO:0000313" key="1">
    <source>
        <dbReference type="EMBL" id="EEX70425.1"/>
    </source>
</evidence>
<name>C9LJQ4_9BACT</name>
<dbReference type="AlphaFoldDB" id="C9LJQ4"/>
<evidence type="ECO:0000313" key="2">
    <source>
        <dbReference type="Proteomes" id="UP000003460"/>
    </source>
</evidence>
<gene>
    <name evidence="1" type="ORF">GCWU000325_02466</name>
</gene>
<dbReference type="Proteomes" id="UP000003460">
    <property type="component" value="Unassembled WGS sequence"/>
</dbReference>
<keyword evidence="2" id="KW-1185">Reference proteome</keyword>